<dbReference type="InterPro" id="IPR035926">
    <property type="entry name" value="NusB-like_sf"/>
</dbReference>
<evidence type="ECO:0000256" key="1">
    <source>
        <dbReference type="ARBA" id="ARBA00022884"/>
    </source>
</evidence>
<dbReference type="GO" id="GO:0003723">
    <property type="term" value="F:RNA binding"/>
    <property type="evidence" value="ECO:0007669"/>
    <property type="project" value="UniProtKB-KW"/>
</dbReference>
<proteinExistence type="predicted"/>
<comment type="caution">
    <text evidence="3">The sequence shown here is derived from an EMBL/GenBank/DDBJ whole genome shotgun (WGS) entry which is preliminary data.</text>
</comment>
<dbReference type="SUPFAM" id="SSF48013">
    <property type="entry name" value="NusB-like"/>
    <property type="match status" value="1"/>
</dbReference>
<dbReference type="Gene3D" id="1.10.940.10">
    <property type="entry name" value="NusB-like"/>
    <property type="match status" value="1"/>
</dbReference>
<name>A0A9D1QDZ2_9BACT</name>
<dbReference type="InterPro" id="IPR006027">
    <property type="entry name" value="NusB_RsmB_TIM44"/>
</dbReference>
<reference evidence="3" key="2">
    <citation type="submission" date="2021-04" db="EMBL/GenBank/DDBJ databases">
        <authorList>
            <person name="Gilroy R."/>
        </authorList>
    </citation>
    <scope>NUCLEOTIDE SEQUENCE</scope>
    <source>
        <strain evidence="3">ChiBcec15-1070</strain>
    </source>
</reference>
<keyword evidence="1" id="KW-0694">RNA-binding</keyword>
<feature type="domain" description="NusB/RsmB/TIM44" evidence="2">
    <location>
        <begin position="209"/>
        <end position="299"/>
    </location>
</feature>
<dbReference type="Pfam" id="PF01029">
    <property type="entry name" value="NusB"/>
    <property type="match status" value="1"/>
</dbReference>
<accession>A0A9D1QDZ2</accession>
<dbReference type="EMBL" id="DXHL01000011">
    <property type="protein sequence ID" value="HIW10271.1"/>
    <property type="molecule type" value="Genomic_DNA"/>
</dbReference>
<evidence type="ECO:0000259" key="2">
    <source>
        <dbReference type="Pfam" id="PF01029"/>
    </source>
</evidence>
<organism evidence="3 4">
    <name type="scientific">Candidatus Rikenella faecigallinarum</name>
    <dbReference type="NCBI Taxonomy" id="2838745"/>
    <lineage>
        <taxon>Bacteria</taxon>
        <taxon>Pseudomonadati</taxon>
        <taxon>Bacteroidota</taxon>
        <taxon>Bacteroidia</taxon>
        <taxon>Bacteroidales</taxon>
        <taxon>Rikenellaceae</taxon>
        <taxon>Rikenella</taxon>
    </lineage>
</organism>
<reference evidence="3" key="1">
    <citation type="journal article" date="2021" name="PeerJ">
        <title>Extensive microbial diversity within the chicken gut microbiome revealed by metagenomics and culture.</title>
        <authorList>
            <person name="Gilroy R."/>
            <person name="Ravi A."/>
            <person name="Getino M."/>
            <person name="Pursley I."/>
            <person name="Horton D.L."/>
            <person name="Alikhan N.F."/>
            <person name="Baker D."/>
            <person name="Gharbi K."/>
            <person name="Hall N."/>
            <person name="Watson M."/>
            <person name="Adriaenssens E.M."/>
            <person name="Foster-Nyarko E."/>
            <person name="Jarju S."/>
            <person name="Secka A."/>
            <person name="Antonio M."/>
            <person name="Oren A."/>
            <person name="Chaudhuri R.R."/>
            <person name="La Ragione R."/>
            <person name="Hildebrand F."/>
            <person name="Pallen M.J."/>
        </authorList>
    </citation>
    <scope>NUCLEOTIDE SEQUENCE</scope>
    <source>
        <strain evidence="3">ChiBcec15-1070</strain>
    </source>
</reference>
<dbReference type="Proteomes" id="UP000823926">
    <property type="component" value="Unassembled WGS sequence"/>
</dbReference>
<gene>
    <name evidence="3" type="ORF">H9888_02105</name>
</gene>
<protein>
    <submittedName>
        <fullName evidence="3">Transcription antitermination protein NusB</fullName>
    </submittedName>
</protein>
<dbReference type="AlphaFoldDB" id="A0A9D1QDZ2"/>
<sequence length="328" mass="38109">MLSRRLLRIKTVKALYSYFQSGEESIARSEKELAESIRKCYELYLMLIALAGEVAEVARERIAIAQAKMIPTEEDLDPNRRFVDNWVIARIEESTTLADAMTRYKASWRGQQALVKRLYQDMVEAPYYRQYMQAEVPTDPKEAFAADKRLVLDFLANHIEDNDYLEEALEEMSMYWVDDIAYSLGLAMRTIGFLNENSTDLDVMPMYKSEDDKTYVETLFRKALLNHEEYFGYIDKFTENWDFERIAFMDKLIMLAAITELIQFQTIPVKVTLDEFIEISKYYSTPGSSVFVNGILDKLVVWLTQEGKIVKRGRGLIDTTLSKDKSHA</sequence>
<dbReference type="GO" id="GO:0006355">
    <property type="term" value="P:regulation of DNA-templated transcription"/>
    <property type="evidence" value="ECO:0007669"/>
    <property type="project" value="InterPro"/>
</dbReference>
<evidence type="ECO:0000313" key="3">
    <source>
        <dbReference type="EMBL" id="HIW10271.1"/>
    </source>
</evidence>
<evidence type="ECO:0000313" key="4">
    <source>
        <dbReference type="Proteomes" id="UP000823926"/>
    </source>
</evidence>